<evidence type="ECO:0000313" key="1">
    <source>
        <dbReference type="EMBL" id="MCI18437.1"/>
    </source>
</evidence>
<proteinExistence type="predicted"/>
<comment type="caution">
    <text evidence="1">The sequence shown here is derived from an EMBL/GenBank/DDBJ whole genome shotgun (WGS) entry which is preliminary data.</text>
</comment>
<name>A0A392Q3B8_9FABA</name>
<reference evidence="1 2" key="1">
    <citation type="journal article" date="2018" name="Front. Plant Sci.">
        <title>Red Clover (Trifolium pratense) and Zigzag Clover (T. medium) - A Picture of Genomic Similarities and Differences.</title>
        <authorList>
            <person name="Dluhosova J."/>
            <person name="Istvanek J."/>
            <person name="Nedelnik J."/>
            <person name="Repkova J."/>
        </authorList>
    </citation>
    <scope>NUCLEOTIDE SEQUENCE [LARGE SCALE GENOMIC DNA]</scope>
    <source>
        <strain evidence="2">cv. 10/8</strain>
        <tissue evidence="1">Leaf</tissue>
    </source>
</reference>
<dbReference type="EMBL" id="LXQA010110158">
    <property type="protein sequence ID" value="MCI18437.1"/>
    <property type="molecule type" value="Genomic_DNA"/>
</dbReference>
<evidence type="ECO:0008006" key="3">
    <source>
        <dbReference type="Google" id="ProtNLM"/>
    </source>
</evidence>
<dbReference type="AlphaFoldDB" id="A0A392Q3B8"/>
<accession>A0A392Q3B8</accession>
<organism evidence="1 2">
    <name type="scientific">Trifolium medium</name>
    <dbReference type="NCBI Taxonomy" id="97028"/>
    <lineage>
        <taxon>Eukaryota</taxon>
        <taxon>Viridiplantae</taxon>
        <taxon>Streptophyta</taxon>
        <taxon>Embryophyta</taxon>
        <taxon>Tracheophyta</taxon>
        <taxon>Spermatophyta</taxon>
        <taxon>Magnoliopsida</taxon>
        <taxon>eudicotyledons</taxon>
        <taxon>Gunneridae</taxon>
        <taxon>Pentapetalae</taxon>
        <taxon>rosids</taxon>
        <taxon>fabids</taxon>
        <taxon>Fabales</taxon>
        <taxon>Fabaceae</taxon>
        <taxon>Papilionoideae</taxon>
        <taxon>50 kb inversion clade</taxon>
        <taxon>NPAAA clade</taxon>
        <taxon>Hologalegina</taxon>
        <taxon>IRL clade</taxon>
        <taxon>Trifolieae</taxon>
        <taxon>Trifolium</taxon>
    </lineage>
</organism>
<sequence length="146" mass="17133">MLQQKFSVRRVMDPVDEFVFTKVWKCGAPSKVCAFSWQLLLNRIQTKDNLCFVVIIPPNLASSFALLVGCGKDKRGKECLALIWNSLMWSIWKVRNDIVFNNKEVVIDDLVDQVKTQAWKWFIGRMAKSPCLLYEWKWNPIDCFQR</sequence>
<protein>
    <recommendedName>
        <fullName evidence="3">Reverse transcriptase zinc-binding domain-containing protein</fullName>
    </recommendedName>
</protein>
<evidence type="ECO:0000313" key="2">
    <source>
        <dbReference type="Proteomes" id="UP000265520"/>
    </source>
</evidence>
<dbReference type="Proteomes" id="UP000265520">
    <property type="component" value="Unassembled WGS sequence"/>
</dbReference>
<keyword evidence="2" id="KW-1185">Reference proteome</keyword>